<dbReference type="SUPFAM" id="SSF49464">
    <property type="entry name" value="Carboxypeptidase regulatory domain-like"/>
    <property type="match status" value="1"/>
</dbReference>
<dbReference type="Pfam" id="PF13715">
    <property type="entry name" value="CarbopepD_reg_2"/>
    <property type="match status" value="1"/>
</dbReference>
<feature type="domain" description="TonB-dependent receptor-like beta-barrel" evidence="4">
    <location>
        <begin position="440"/>
        <end position="1021"/>
    </location>
</feature>
<evidence type="ECO:0000313" key="5">
    <source>
        <dbReference type="EMBL" id="RVU02609.1"/>
    </source>
</evidence>
<dbReference type="Gene3D" id="2.40.170.20">
    <property type="entry name" value="TonB-dependent receptor, beta-barrel domain"/>
    <property type="match status" value="1"/>
</dbReference>
<dbReference type="InterPro" id="IPR037066">
    <property type="entry name" value="Plug_dom_sf"/>
</dbReference>
<dbReference type="InterPro" id="IPR023996">
    <property type="entry name" value="TonB-dep_OMP_SusC/RagA"/>
</dbReference>
<dbReference type="Gene3D" id="2.170.130.10">
    <property type="entry name" value="TonB-dependent receptor, plug domain"/>
    <property type="match status" value="1"/>
</dbReference>
<evidence type="ECO:0000256" key="3">
    <source>
        <dbReference type="ARBA" id="ARBA00023237"/>
    </source>
</evidence>
<dbReference type="InterPro" id="IPR000531">
    <property type="entry name" value="Beta-barrel_TonB"/>
</dbReference>
<dbReference type="Gene3D" id="2.60.40.1120">
    <property type="entry name" value="Carboxypeptidase-like, regulatory domain"/>
    <property type="match status" value="1"/>
</dbReference>
<keyword evidence="3" id="KW-0998">Cell outer membrane</keyword>
<evidence type="ECO:0000259" key="4">
    <source>
        <dbReference type="Pfam" id="PF00593"/>
    </source>
</evidence>
<evidence type="ECO:0000256" key="2">
    <source>
        <dbReference type="ARBA" id="ARBA00023136"/>
    </source>
</evidence>
<reference evidence="5 6" key="1">
    <citation type="submission" date="2019-01" db="EMBL/GenBank/DDBJ databases">
        <authorList>
            <person name="Chen W.-M."/>
        </authorList>
    </citation>
    <scope>NUCLEOTIDE SEQUENCE [LARGE SCALE GENOMIC DNA]</scope>
    <source>
        <strain evidence="5 6">YBJ-36</strain>
    </source>
</reference>
<comment type="subcellular location">
    <subcellularLocation>
        <location evidence="1">Cell outer membrane</location>
    </subcellularLocation>
</comment>
<dbReference type="InterPro" id="IPR008969">
    <property type="entry name" value="CarboxyPept-like_regulatory"/>
</dbReference>
<comment type="caution">
    <text evidence="5">The sequence shown here is derived from an EMBL/GenBank/DDBJ whole genome shotgun (WGS) entry which is preliminary data.</text>
</comment>
<gene>
    <name evidence="5" type="ORF">EOD41_01320</name>
</gene>
<dbReference type="EMBL" id="SACK01000001">
    <property type="protein sequence ID" value="RVU02609.1"/>
    <property type="molecule type" value="Genomic_DNA"/>
</dbReference>
<dbReference type="Pfam" id="PF00593">
    <property type="entry name" value="TonB_dep_Rec_b-barrel"/>
    <property type="match status" value="1"/>
</dbReference>
<name>A0A3S2X0K5_9SPHI</name>
<dbReference type="SUPFAM" id="SSF56935">
    <property type="entry name" value="Porins"/>
    <property type="match status" value="1"/>
</dbReference>
<sequence>MQPNYLRQQFKSDSMLYCYLKKCFTGIIVLMLALVNTTYASFQDTTAVKASTPGVITGKVIDQYAHPVKGAKVMVKGTTVNAITDDEGQFSINAPVNSVLVVTYPNLTVNEVKVLNDKELTIRLLDNYIQQPDVVDVLYGTKRSSEVLGSVSTIYTNQLRTTPGSLYTYALPGQLAGLYTNQISNFANIGVPSALSVAEFGLQFVQSGSRNVSLTDNTEFQLRLRGQTPITVIDGVQREISSLDPESIESVSVLKDALSTILLGINSSKGILLVTTKKPLAGRPRINFTAQTGFMQSLGMPNPLPAYQSAFLYNEALQNEGLSPIYTAQDIDAFRNNSDPYGHPNQNWFDMLLNKNSRMTNYKLNVTGGSNVARYSVSLSYFNQGGIFKMVDSIPYSTNANLDRYMINSNINVNVTKNVTVELQVFGRVQRGNAPYNGINNLLANIYRTPNYIYPALNQNNTFGGTSQWTNNLLSQAQYSGYTNTVSNDILTNLDINYNLDNTIKGLSAKLKGNIAFQSTDAMDRTLVNQTYLFSAEDNKYSTVGNPSAQRNSFITASTARFSFWQASLNYNRQFGKHNVSGSLLYDNRSIVSNFDLSAVTQNRALKAGYNYEGKYFIEAAGNISGYNRYNPENQNGFFYAGGLGWQMAKENFIKDNFSWINSWKWRATFGRTGDNTVDRYSYYGFRQTYGSSLDSYMVGLNHAQVFVQVEDALSNPNMSWEKADKFDVGTDISLFNDHFQVTADYYRDNYFDLLMQRGRSIALIGTGYPAENIGKARYEGGELTLTYQGNNGNFNYFISANGSVQASKWIFIDELSTPTEGMRRTGRPVTTTFGYEAQGLYQTAEEAAAGARVRNENRPLQAGDIKYKDQNGDGFIDQFDAVPIGNNKPLIFYGTTLGFNYKGFSASVILQGVVNRDINVLSQVTYPFLGTNFGFGVPAQPYGQPYENILNRWTPETAASATSPRLALGGTNNYQSSSYWMKSGDYFRIKNAEIGYDLPYTWVKKLSVAGIRVFVNGENLFTQGGYQGMDPEVFPNNTGGQNYPYFIQRVINTGVSVKL</sequence>
<keyword evidence="2" id="KW-0472">Membrane</keyword>
<dbReference type="Proteomes" id="UP000282759">
    <property type="component" value="Unassembled WGS sequence"/>
</dbReference>
<dbReference type="OrthoDB" id="9768177at2"/>
<dbReference type="GO" id="GO:0009279">
    <property type="term" value="C:cell outer membrane"/>
    <property type="evidence" value="ECO:0007669"/>
    <property type="project" value="UniProtKB-SubCell"/>
</dbReference>
<accession>A0A3S2X0K5</accession>
<protein>
    <submittedName>
        <fullName evidence="5">SusC/RagA family TonB-linked outer membrane protein</fullName>
    </submittedName>
</protein>
<dbReference type="AlphaFoldDB" id="A0A3S2X0K5"/>
<dbReference type="InterPro" id="IPR036942">
    <property type="entry name" value="Beta-barrel_TonB_sf"/>
</dbReference>
<proteinExistence type="predicted"/>
<organism evidence="5 6">
    <name type="scientific">Mucilaginibacter limnophilus</name>
    <dbReference type="NCBI Taxonomy" id="1932778"/>
    <lineage>
        <taxon>Bacteria</taxon>
        <taxon>Pseudomonadati</taxon>
        <taxon>Bacteroidota</taxon>
        <taxon>Sphingobacteriia</taxon>
        <taxon>Sphingobacteriales</taxon>
        <taxon>Sphingobacteriaceae</taxon>
        <taxon>Mucilaginibacter</taxon>
    </lineage>
</organism>
<evidence type="ECO:0000256" key="1">
    <source>
        <dbReference type="ARBA" id="ARBA00004442"/>
    </source>
</evidence>
<keyword evidence="6" id="KW-1185">Reference proteome</keyword>
<evidence type="ECO:0000313" key="6">
    <source>
        <dbReference type="Proteomes" id="UP000282759"/>
    </source>
</evidence>
<dbReference type="NCBIfam" id="TIGR04056">
    <property type="entry name" value="OMP_RagA_SusC"/>
    <property type="match status" value="1"/>
</dbReference>